<reference evidence="12" key="1">
    <citation type="journal article" date="2010" name="Nat. Biotechnol.">
        <title>Draft genome sequence of the oilseed species Ricinus communis.</title>
        <authorList>
            <person name="Chan A.P."/>
            <person name="Crabtree J."/>
            <person name="Zhao Q."/>
            <person name="Lorenzi H."/>
            <person name="Orvis J."/>
            <person name="Puiu D."/>
            <person name="Melake-Berhan A."/>
            <person name="Jones K.M."/>
            <person name="Redman J."/>
            <person name="Chen G."/>
            <person name="Cahoon E.B."/>
            <person name="Gedil M."/>
            <person name="Stanke M."/>
            <person name="Haas B.J."/>
            <person name="Wortman J.R."/>
            <person name="Fraser-Liggett C.M."/>
            <person name="Ravel J."/>
            <person name="Rabinowicz P.D."/>
        </authorList>
    </citation>
    <scope>NUCLEOTIDE SEQUENCE [LARGE SCALE GENOMIC DNA]</scope>
    <source>
        <strain evidence="12">cv. Hale</strain>
    </source>
</reference>
<dbReference type="STRING" id="3988.B9SSP7"/>
<dbReference type="Gene3D" id="3.50.50.60">
    <property type="entry name" value="FAD/NAD(P)-binding domain"/>
    <property type="match status" value="1"/>
</dbReference>
<evidence type="ECO:0000256" key="1">
    <source>
        <dbReference type="ARBA" id="ARBA00001974"/>
    </source>
</evidence>
<dbReference type="GO" id="GO:0009851">
    <property type="term" value="P:auxin biosynthetic process"/>
    <property type="evidence" value="ECO:0007669"/>
    <property type="project" value="UniProtKB-KW"/>
</dbReference>
<dbReference type="PIRSF" id="PIRSF000332">
    <property type="entry name" value="FMO"/>
    <property type="match status" value="1"/>
</dbReference>
<dbReference type="GO" id="GO:0050661">
    <property type="term" value="F:NADP binding"/>
    <property type="evidence" value="ECO:0007669"/>
    <property type="project" value="InterPro"/>
</dbReference>
<dbReference type="SUPFAM" id="SSF51905">
    <property type="entry name" value="FAD/NAD(P)-binding domain"/>
    <property type="match status" value="2"/>
</dbReference>
<comment type="similarity">
    <text evidence="3 10">Belongs to the FMO family.</text>
</comment>
<evidence type="ECO:0000256" key="2">
    <source>
        <dbReference type="ARBA" id="ARBA00004814"/>
    </source>
</evidence>
<evidence type="ECO:0000256" key="5">
    <source>
        <dbReference type="ARBA" id="ARBA00022827"/>
    </source>
</evidence>
<dbReference type="AlphaFoldDB" id="B9SSP7"/>
<evidence type="ECO:0000313" key="12">
    <source>
        <dbReference type="Proteomes" id="UP000008311"/>
    </source>
</evidence>
<dbReference type="GO" id="GO:0004499">
    <property type="term" value="F:N,N-dimethylaniline monooxygenase activity"/>
    <property type="evidence" value="ECO:0007669"/>
    <property type="project" value="InterPro"/>
</dbReference>
<dbReference type="InterPro" id="IPR020946">
    <property type="entry name" value="Flavin_mOase-like"/>
</dbReference>
<dbReference type="eggNOG" id="KOG1399">
    <property type="taxonomic scope" value="Eukaryota"/>
</dbReference>
<dbReference type="InterPro" id="IPR050982">
    <property type="entry name" value="Auxin_biosynth/cation_transpt"/>
</dbReference>
<evidence type="ECO:0000256" key="4">
    <source>
        <dbReference type="ARBA" id="ARBA00022630"/>
    </source>
</evidence>
<keyword evidence="5 10" id="KW-0274">FAD</keyword>
<dbReference type="PRINTS" id="PR00469">
    <property type="entry name" value="PNDRDTASEII"/>
</dbReference>
<keyword evidence="6" id="KW-0521">NADP</keyword>
<name>B9SSP7_RICCO</name>
<dbReference type="GO" id="GO:0103075">
    <property type="term" value="F:indole-3-pyruvate monooxygenase activity"/>
    <property type="evidence" value="ECO:0007669"/>
    <property type="project" value="UniProtKB-EC"/>
</dbReference>
<keyword evidence="7 10" id="KW-0560">Oxidoreductase</keyword>
<keyword evidence="10 11" id="KW-0503">Monooxygenase</keyword>
<dbReference type="GO" id="GO:0050660">
    <property type="term" value="F:flavin adenine dinucleotide binding"/>
    <property type="evidence" value="ECO:0000318"/>
    <property type="project" value="GO_Central"/>
</dbReference>
<evidence type="ECO:0000256" key="7">
    <source>
        <dbReference type="ARBA" id="ARBA00023002"/>
    </source>
</evidence>
<dbReference type="PRINTS" id="PR00368">
    <property type="entry name" value="FADPNR"/>
</dbReference>
<dbReference type="InterPro" id="IPR000960">
    <property type="entry name" value="Flavin_mOase"/>
</dbReference>
<dbReference type="Pfam" id="PF00743">
    <property type="entry name" value="FMO-like"/>
    <property type="match status" value="1"/>
</dbReference>
<evidence type="ECO:0000256" key="10">
    <source>
        <dbReference type="RuleBase" id="RU361177"/>
    </source>
</evidence>
<accession>B9SSP7</accession>
<evidence type="ECO:0000256" key="8">
    <source>
        <dbReference type="ARBA" id="ARBA00023070"/>
    </source>
</evidence>
<gene>
    <name evidence="11" type="ORF">RCOM_1375430</name>
</gene>
<organism evidence="11 12">
    <name type="scientific">Ricinus communis</name>
    <name type="common">Castor bean</name>
    <dbReference type="NCBI Taxonomy" id="3988"/>
    <lineage>
        <taxon>Eukaryota</taxon>
        <taxon>Viridiplantae</taxon>
        <taxon>Streptophyta</taxon>
        <taxon>Embryophyta</taxon>
        <taxon>Tracheophyta</taxon>
        <taxon>Spermatophyta</taxon>
        <taxon>Magnoliopsida</taxon>
        <taxon>eudicotyledons</taxon>
        <taxon>Gunneridae</taxon>
        <taxon>Pentapetalae</taxon>
        <taxon>rosids</taxon>
        <taxon>fabids</taxon>
        <taxon>Malpighiales</taxon>
        <taxon>Euphorbiaceae</taxon>
        <taxon>Acalyphoideae</taxon>
        <taxon>Acalypheae</taxon>
        <taxon>Ricinus</taxon>
    </lineage>
</organism>
<proteinExistence type="inferred from homology"/>
<sequence length="369" mass="41013">MKATVVIIGAGPAGLATSVCLSCQSITNILLEREDYAASLWKKHAYDRLHMHLAKEFCQLPYMPHQSKTPTFMPKNTFINYIDNYISFFKINPSYNRCVQCAFFDKSSQQWIVKAKNYSSGENDKSFIPNVLGMDSFPGEIIHSSQYKSGAVYNGKDVLVVGSGNSGMEISFDLSNYGARTAIVVRSSLHVVTREMVYLGMLLLIHLSLPIRLVDVLITLLSKIMYGNLSKYGLYRPSVGPFTHKFISGKAPVIDVGTIKKIRSGKIKVVPAINNVNGNMVVFDNGTKQHFDVIVFATGFRSGTNDWLKDYHYIFNEDGMPKNRIPNHWKGENGIYCVGFARNGLPGISVDAKAVAEDINAILSNQISE</sequence>
<evidence type="ECO:0000256" key="9">
    <source>
        <dbReference type="ARBA" id="ARBA00047707"/>
    </source>
</evidence>
<dbReference type="Proteomes" id="UP000008311">
    <property type="component" value="Unassembled WGS sequence"/>
</dbReference>
<comment type="pathway">
    <text evidence="2">Plant hormone metabolism; auxin biosynthesis.</text>
</comment>
<dbReference type="PANTHER" id="PTHR43539">
    <property type="entry name" value="FLAVIN-BINDING MONOOXYGENASE-LIKE PROTEIN (AFU_ORTHOLOGUE AFUA_4G09220)"/>
    <property type="match status" value="1"/>
</dbReference>
<dbReference type="EMBL" id="EQ974116">
    <property type="protein sequence ID" value="EEF33386.1"/>
    <property type="molecule type" value="Genomic_DNA"/>
</dbReference>
<dbReference type="InParanoid" id="B9SSP7"/>
<dbReference type="EC" id="1.-.-.-" evidence="10"/>
<keyword evidence="8" id="KW-0073">Auxin biosynthesis</keyword>
<evidence type="ECO:0000313" key="11">
    <source>
        <dbReference type="EMBL" id="EEF33386.1"/>
    </source>
</evidence>
<dbReference type="InterPro" id="IPR036188">
    <property type="entry name" value="FAD/NAD-bd_sf"/>
</dbReference>
<evidence type="ECO:0000256" key="6">
    <source>
        <dbReference type="ARBA" id="ARBA00022857"/>
    </source>
</evidence>
<dbReference type="GO" id="GO:0004497">
    <property type="term" value="F:monooxygenase activity"/>
    <property type="evidence" value="ECO:0000318"/>
    <property type="project" value="GO_Central"/>
</dbReference>
<comment type="cofactor">
    <cofactor evidence="1 10">
        <name>FAD</name>
        <dbReference type="ChEBI" id="CHEBI:57692"/>
    </cofactor>
</comment>
<dbReference type="PANTHER" id="PTHR43539:SF9">
    <property type="entry name" value="INDOLE-3-PYRUVATE MONOOXYGENASE YUCCA11-RELATED"/>
    <property type="match status" value="1"/>
</dbReference>
<protein>
    <recommendedName>
        <fullName evidence="10">Flavin-containing monooxygenase</fullName>
        <ecNumber evidence="10">1.-.-.-</ecNumber>
    </recommendedName>
</protein>
<keyword evidence="4 10" id="KW-0285">Flavoprotein</keyword>
<evidence type="ECO:0000256" key="3">
    <source>
        <dbReference type="ARBA" id="ARBA00009183"/>
    </source>
</evidence>
<keyword evidence="12" id="KW-1185">Reference proteome</keyword>
<comment type="catalytic activity">
    <reaction evidence="9">
        <text>indole-3-pyruvate + NADPH + O2 + H(+) = (indol-3-yl)acetate + CO2 + NADP(+) + H2O</text>
        <dbReference type="Rhea" id="RHEA:34331"/>
        <dbReference type="ChEBI" id="CHEBI:15377"/>
        <dbReference type="ChEBI" id="CHEBI:15378"/>
        <dbReference type="ChEBI" id="CHEBI:15379"/>
        <dbReference type="ChEBI" id="CHEBI:16526"/>
        <dbReference type="ChEBI" id="CHEBI:17640"/>
        <dbReference type="ChEBI" id="CHEBI:30854"/>
        <dbReference type="ChEBI" id="CHEBI:57783"/>
        <dbReference type="ChEBI" id="CHEBI:58349"/>
        <dbReference type="EC" id="1.14.13.168"/>
    </reaction>
</comment>